<feature type="binding site" evidence="7">
    <location>
        <position position="23"/>
    </location>
    <ligand>
        <name>Ca(2+)</name>
        <dbReference type="ChEBI" id="CHEBI:29108"/>
    </ligand>
</feature>
<keyword evidence="12" id="KW-1185">Reference proteome</keyword>
<evidence type="ECO:0000256" key="4">
    <source>
        <dbReference type="ARBA" id="ARBA00022801"/>
    </source>
</evidence>
<dbReference type="PANTHER" id="PTHR46139:SF3">
    <property type="entry name" value="ALKALINE CERAMIDASE"/>
    <property type="match status" value="1"/>
</dbReference>
<evidence type="ECO:0000256" key="5">
    <source>
        <dbReference type="ARBA" id="ARBA00022989"/>
    </source>
</evidence>
<evidence type="ECO:0000313" key="10">
    <source>
        <dbReference type="EMBL" id="ELU05425.1"/>
    </source>
</evidence>
<feature type="binding site" evidence="7">
    <location>
        <position position="37"/>
    </location>
    <ligand>
        <name>Ca(2+)</name>
        <dbReference type="ChEBI" id="CHEBI:29108"/>
    </ligand>
</feature>
<keyword evidence="9" id="KW-0443">Lipid metabolism</keyword>
<accession>R7UGT0</accession>
<keyword evidence="5 9" id="KW-1133">Transmembrane helix</keyword>
<dbReference type="EMBL" id="AMQN01007845">
    <property type="status" value="NOT_ANNOTATED_CDS"/>
    <property type="molecule type" value="Genomic_DNA"/>
</dbReference>
<evidence type="ECO:0000313" key="12">
    <source>
        <dbReference type="Proteomes" id="UP000014760"/>
    </source>
</evidence>
<dbReference type="Proteomes" id="UP000014760">
    <property type="component" value="Unassembled WGS sequence"/>
</dbReference>
<evidence type="ECO:0000256" key="1">
    <source>
        <dbReference type="ARBA" id="ARBA00004141"/>
    </source>
</evidence>
<dbReference type="GO" id="GO:0046512">
    <property type="term" value="P:sphingosine biosynthetic process"/>
    <property type="evidence" value="ECO:0007669"/>
    <property type="project" value="TreeGrafter"/>
</dbReference>
<proteinExistence type="inferred from homology"/>
<dbReference type="EC" id="3.5.1.-" evidence="9"/>
<feature type="transmembrane region" description="Helical" evidence="9">
    <location>
        <begin position="67"/>
        <end position="88"/>
    </location>
</feature>
<feature type="binding site" evidence="7">
    <location>
        <position position="28"/>
    </location>
    <ligand>
        <name>Ca(2+)</name>
        <dbReference type="ChEBI" id="CHEBI:29108"/>
    </ligand>
</feature>
<dbReference type="FunCoup" id="R7UGT0">
    <property type="interactions" value="734"/>
</dbReference>
<protein>
    <recommendedName>
        <fullName evidence="9">Alkaline ceramidase</fullName>
        <ecNumber evidence="9">3.5.1.-</ecNumber>
    </recommendedName>
</protein>
<evidence type="ECO:0000256" key="6">
    <source>
        <dbReference type="ARBA" id="ARBA00023136"/>
    </source>
</evidence>
<evidence type="ECO:0000256" key="9">
    <source>
        <dbReference type="RuleBase" id="RU364079"/>
    </source>
</evidence>
<keyword evidence="8" id="KW-0862">Zinc</keyword>
<reference evidence="12" key="1">
    <citation type="submission" date="2012-12" db="EMBL/GenBank/DDBJ databases">
        <authorList>
            <person name="Hellsten U."/>
            <person name="Grimwood J."/>
            <person name="Chapman J.A."/>
            <person name="Shapiro H."/>
            <person name="Aerts A."/>
            <person name="Otillar R.P."/>
            <person name="Terry A.Y."/>
            <person name="Boore J.L."/>
            <person name="Simakov O."/>
            <person name="Marletaz F."/>
            <person name="Cho S.-J."/>
            <person name="Edsinger-Gonzales E."/>
            <person name="Havlak P."/>
            <person name="Kuo D.-H."/>
            <person name="Larsson T."/>
            <person name="Lv J."/>
            <person name="Arendt D."/>
            <person name="Savage R."/>
            <person name="Osoegawa K."/>
            <person name="de Jong P."/>
            <person name="Lindberg D.R."/>
            <person name="Seaver E.C."/>
            <person name="Weisblat D.A."/>
            <person name="Putnam N.H."/>
            <person name="Grigoriev I.V."/>
            <person name="Rokhsar D.S."/>
        </authorList>
    </citation>
    <scope>NUCLEOTIDE SEQUENCE</scope>
    <source>
        <strain evidence="12">I ESC-2004</strain>
    </source>
</reference>
<dbReference type="GO" id="GO:0016811">
    <property type="term" value="F:hydrolase activity, acting on carbon-nitrogen (but not peptide) bonds, in linear amides"/>
    <property type="evidence" value="ECO:0007669"/>
    <property type="project" value="InterPro"/>
</dbReference>
<dbReference type="GO" id="GO:0016020">
    <property type="term" value="C:membrane"/>
    <property type="evidence" value="ECO:0007669"/>
    <property type="project" value="UniProtKB-SubCell"/>
</dbReference>
<reference evidence="11" key="3">
    <citation type="submission" date="2015-06" db="UniProtKB">
        <authorList>
            <consortium name="EnsemblMetazoa"/>
        </authorList>
    </citation>
    <scope>IDENTIFICATION</scope>
</reference>
<dbReference type="GO" id="GO:0046872">
    <property type="term" value="F:metal ion binding"/>
    <property type="evidence" value="ECO:0007669"/>
    <property type="project" value="UniProtKB-KW"/>
</dbReference>
<evidence type="ECO:0000256" key="2">
    <source>
        <dbReference type="ARBA" id="ARBA00009780"/>
    </source>
</evidence>
<feature type="binding site" evidence="7">
    <location>
        <position position="26"/>
    </location>
    <ligand>
        <name>Ca(2+)</name>
        <dbReference type="ChEBI" id="CHEBI:29108"/>
    </ligand>
</feature>
<comment type="caution">
    <text evidence="9">Lacks conserved residue(s) required for the propagation of feature annotation.</text>
</comment>
<dbReference type="InterPro" id="IPR008901">
    <property type="entry name" value="ACER"/>
</dbReference>
<gene>
    <name evidence="10" type="ORF">CAPTEDRAFT_124752</name>
</gene>
<name>R7UGT0_CAPTE</name>
<keyword evidence="6 9" id="KW-0472">Membrane</keyword>
<keyword evidence="3 9" id="KW-0812">Transmembrane</keyword>
<comment type="cofactor">
    <cofactor evidence="8">
        <name>Zn(2+)</name>
        <dbReference type="ChEBI" id="CHEBI:29105"/>
    </cofactor>
</comment>
<dbReference type="EnsemblMetazoa" id="CapteT124752">
    <property type="protein sequence ID" value="CapteP124752"/>
    <property type="gene ID" value="CapteG124752"/>
</dbReference>
<comment type="subcellular location">
    <subcellularLocation>
        <location evidence="1">Membrane</location>
        <topology evidence="1">Multi-pass membrane protein</topology>
    </subcellularLocation>
</comment>
<dbReference type="AlphaFoldDB" id="R7UGT0"/>
<keyword evidence="4 9" id="KW-0378">Hydrolase</keyword>
<feature type="binding site" evidence="8">
    <location>
        <position position="220"/>
    </location>
    <ligand>
        <name>Zn(2+)</name>
        <dbReference type="ChEBI" id="CHEBI:29105"/>
        <note>catalytic</note>
    </ligand>
</feature>
<dbReference type="HOGENOM" id="CLU_088280_0_0_1"/>
<feature type="transmembrane region" description="Helical" evidence="9">
    <location>
        <begin position="100"/>
        <end position="116"/>
    </location>
</feature>
<dbReference type="GO" id="GO:0046514">
    <property type="term" value="P:ceramide catabolic process"/>
    <property type="evidence" value="ECO:0007669"/>
    <property type="project" value="TreeGrafter"/>
</dbReference>
<feature type="binding site" evidence="8">
    <location>
        <position position="87"/>
    </location>
    <ligand>
        <name>Zn(2+)</name>
        <dbReference type="ChEBI" id="CHEBI:29105"/>
        <note>catalytic</note>
    </ligand>
</feature>
<dbReference type="OMA" id="FWHILIF"/>
<feature type="transmembrane region" description="Helical" evidence="9">
    <location>
        <begin position="218"/>
        <end position="237"/>
    </location>
</feature>
<keyword evidence="7" id="KW-0479">Metal-binding</keyword>
<feature type="transmembrane region" description="Helical" evidence="9">
    <location>
        <begin position="38"/>
        <end position="55"/>
    </location>
</feature>
<keyword evidence="7" id="KW-0106">Calcium</keyword>
<dbReference type="Pfam" id="PF05875">
    <property type="entry name" value="Ceramidase"/>
    <property type="match status" value="1"/>
</dbReference>
<organism evidence="10">
    <name type="scientific">Capitella teleta</name>
    <name type="common">Polychaete worm</name>
    <dbReference type="NCBI Taxonomy" id="283909"/>
    <lineage>
        <taxon>Eukaryota</taxon>
        <taxon>Metazoa</taxon>
        <taxon>Spiralia</taxon>
        <taxon>Lophotrochozoa</taxon>
        <taxon>Annelida</taxon>
        <taxon>Polychaeta</taxon>
        <taxon>Sedentaria</taxon>
        <taxon>Scolecida</taxon>
        <taxon>Capitellidae</taxon>
        <taxon>Capitella</taxon>
    </lineage>
</organism>
<sequence length="286" mass="32488">MVAVNLDKASAHWPLSFESSDVDWCESNFQITNSVAEFWNTISNFLFFILPPILMHINRDYSSRVSWGVNVVWALLGIVGVGSVYFHATLSLVGQLLDEIAIIWVVMAAIAMWYPKEYMPPFIHQDRSLFQGWVVVFAFVSTGLACVKPAINCVVLFVLGVPATALLVLHLKRCHNERVYNLGIRCAVTWVCAVVSWATDSLFCAQCKWIGFPYMHCFWHIFIALASYQAIVLFVYFDAMHEVPEMRPVMRYWPYDGLGIFGIPCVLLENSGESLKIPHFKAHKVL</sequence>
<comment type="similarity">
    <text evidence="2 9">Belongs to the alkaline ceramidase family.</text>
</comment>
<evidence type="ECO:0000256" key="7">
    <source>
        <dbReference type="PIRSR" id="PIRSR608901-1"/>
    </source>
</evidence>
<feature type="binding site" evidence="8">
    <location>
        <position position="216"/>
    </location>
    <ligand>
        <name>Zn(2+)</name>
        <dbReference type="ChEBI" id="CHEBI:29105"/>
        <note>catalytic</note>
    </ligand>
</feature>
<feature type="transmembrane region" description="Helical" evidence="9">
    <location>
        <begin position="151"/>
        <end position="170"/>
    </location>
</feature>
<dbReference type="OrthoDB" id="187171at2759"/>
<dbReference type="PANTHER" id="PTHR46139">
    <property type="entry name" value="ALKALINE CERAMIDASE"/>
    <property type="match status" value="1"/>
</dbReference>
<comment type="function">
    <text evidence="9">Hydrolyzes the sphingolipid ceramide into sphingosine and free fatty acid.</text>
</comment>
<evidence type="ECO:0000256" key="3">
    <source>
        <dbReference type="ARBA" id="ARBA00022692"/>
    </source>
</evidence>
<reference evidence="10 12" key="2">
    <citation type="journal article" date="2013" name="Nature">
        <title>Insights into bilaterian evolution from three spiralian genomes.</title>
        <authorList>
            <person name="Simakov O."/>
            <person name="Marletaz F."/>
            <person name="Cho S.J."/>
            <person name="Edsinger-Gonzales E."/>
            <person name="Havlak P."/>
            <person name="Hellsten U."/>
            <person name="Kuo D.H."/>
            <person name="Larsson T."/>
            <person name="Lv J."/>
            <person name="Arendt D."/>
            <person name="Savage R."/>
            <person name="Osoegawa K."/>
            <person name="de Jong P."/>
            <person name="Grimwood J."/>
            <person name="Chapman J.A."/>
            <person name="Shapiro H."/>
            <person name="Aerts A."/>
            <person name="Otillar R.P."/>
            <person name="Terry A.Y."/>
            <person name="Boore J.L."/>
            <person name="Grigoriev I.V."/>
            <person name="Lindberg D.R."/>
            <person name="Seaver E.C."/>
            <person name="Weisblat D.A."/>
            <person name="Putnam N.H."/>
            <person name="Rokhsar D.S."/>
        </authorList>
    </citation>
    <scope>NUCLEOTIDE SEQUENCE</scope>
    <source>
        <strain evidence="10 12">I ESC-2004</strain>
    </source>
</reference>
<evidence type="ECO:0000313" key="11">
    <source>
        <dbReference type="EnsemblMetazoa" id="CapteP124752"/>
    </source>
</evidence>
<feature type="binding site" evidence="7">
    <location>
        <position position="24"/>
    </location>
    <ligand>
        <name>Ca(2+)</name>
        <dbReference type="ChEBI" id="CHEBI:29108"/>
    </ligand>
</feature>
<evidence type="ECO:0000256" key="8">
    <source>
        <dbReference type="PIRSR" id="PIRSR608901-2"/>
    </source>
</evidence>
<dbReference type="STRING" id="283909.R7UGT0"/>
<dbReference type="EMBL" id="KB301531">
    <property type="protein sequence ID" value="ELU05425.1"/>
    <property type="molecule type" value="Genomic_DNA"/>
</dbReference>
<feature type="transmembrane region" description="Helical" evidence="9">
    <location>
        <begin position="128"/>
        <end position="145"/>
    </location>
</feature>